<reference evidence="2" key="1">
    <citation type="submission" date="2015-01" db="EMBL/GenBank/DDBJ databases">
        <authorList>
            <person name="Paterson Steve"/>
        </authorList>
    </citation>
    <scope>NUCLEOTIDE SEQUENCE [LARGE SCALE GENOMIC DNA]</scope>
    <source>
        <strain evidence="2">OBR1</strain>
    </source>
</reference>
<evidence type="ECO:0000313" key="2">
    <source>
        <dbReference type="Proteomes" id="UP000044377"/>
    </source>
</evidence>
<name>A0A0G4JP89_9GAMM</name>
<evidence type="ECO:0000313" key="1">
    <source>
        <dbReference type="EMBL" id="CPR13739.1"/>
    </source>
</evidence>
<organism evidence="1 2">
    <name type="scientific">Brenneria goodwinii</name>
    <dbReference type="NCBI Taxonomy" id="1109412"/>
    <lineage>
        <taxon>Bacteria</taxon>
        <taxon>Pseudomonadati</taxon>
        <taxon>Pseudomonadota</taxon>
        <taxon>Gammaproteobacteria</taxon>
        <taxon>Enterobacterales</taxon>
        <taxon>Pectobacteriaceae</taxon>
        <taxon>Brenneria</taxon>
    </lineage>
</organism>
<accession>A0A0G4JP89</accession>
<sequence>MQCNFIKQNYFIIVVEAKTTVALLIYQGVTKAIPTGVLSSLRFP</sequence>
<dbReference type="AlphaFoldDB" id="A0A0G4JP89"/>
<protein>
    <submittedName>
        <fullName evidence="1">Uncharacterized protein</fullName>
    </submittedName>
</protein>
<keyword evidence="2" id="KW-1185">Reference proteome</keyword>
<dbReference type="EMBL" id="CGIG01000001">
    <property type="protein sequence ID" value="CPR13739.1"/>
    <property type="molecule type" value="Genomic_DNA"/>
</dbReference>
<dbReference type="Proteomes" id="UP000044377">
    <property type="component" value="Unassembled WGS sequence"/>
</dbReference>
<gene>
    <name evidence="1" type="ORF">BN1221_00143c</name>
</gene>
<proteinExistence type="predicted"/>
<dbReference type="STRING" id="1109412.BN1221_00143c"/>